<evidence type="ECO:0000313" key="1">
    <source>
        <dbReference type="EMBL" id="THH20387.1"/>
    </source>
</evidence>
<dbReference type="SUPFAM" id="SSF51735">
    <property type="entry name" value="NAD(P)-binding Rossmann-fold domains"/>
    <property type="match status" value="2"/>
</dbReference>
<sequence>MKVLLTGATGAAGLATLRVLLGNPSVSHVTTITRRPLPAWVKLPDSPPATAPDASPTHPKLTSLTLSSFLSYPKELFPTIAEHDACIWALGTSSQGVTESQYIEITEGYLKVFMDALKDCGAGSVEKPFRVVFGRAENALFGFARDSSGSIKATVIRPAYFHPSPAYPLDAQNQRNLGMRWLDKILTPSFSVLAPSMIMRIEDLGKFAVEAAKGKWEDKGQLFENPDMKRLMKEAGEPFALNIYHRTYFPLCSRTNVTFISTLFIPSPTSVRSNASHSSPPNDERWTPWRGYDAGHLHSLDAQVLDMAGFGFQSATGAAGLAILRILLKDPSVSRITTLTRRPLPSWVVLPGSHSTSPELPNAAPTHPKLTSLILSTFLSYSNGLLPVLAEHDACIWALGTSSRGKSKKTYIEITEGYLSAFLEALEKAAVGDAEKPFRFVFGRAERALLDFAHGSSGHIKATIIRPARFFPSPEYPQDARHQRSSFQRFVNKVLGPVWSTVFPSLEIPIDVLGRFAVEAAKGSWDEKGEVFRNTEMKKLLKESTLEM</sequence>
<dbReference type="PANTHER" id="PTHR14097">
    <property type="entry name" value="OXIDOREDUCTASE HTATIP2"/>
    <property type="match status" value="1"/>
</dbReference>
<evidence type="ECO:0000313" key="2">
    <source>
        <dbReference type="Proteomes" id="UP000310158"/>
    </source>
</evidence>
<dbReference type="PANTHER" id="PTHR14097:SF8">
    <property type="entry name" value="NAD(P)-BINDING DOMAIN-CONTAINING PROTEIN"/>
    <property type="match status" value="1"/>
</dbReference>
<gene>
    <name evidence="1" type="ORF">EW146_g999</name>
</gene>
<dbReference type="Proteomes" id="UP000310158">
    <property type="component" value="Unassembled WGS sequence"/>
</dbReference>
<accession>A0A4S4M6Q8</accession>
<keyword evidence="2" id="KW-1185">Reference proteome</keyword>
<organism evidence="1 2">
    <name type="scientific">Bondarzewia mesenterica</name>
    <dbReference type="NCBI Taxonomy" id="1095465"/>
    <lineage>
        <taxon>Eukaryota</taxon>
        <taxon>Fungi</taxon>
        <taxon>Dikarya</taxon>
        <taxon>Basidiomycota</taxon>
        <taxon>Agaricomycotina</taxon>
        <taxon>Agaricomycetes</taxon>
        <taxon>Russulales</taxon>
        <taxon>Bondarzewiaceae</taxon>
        <taxon>Bondarzewia</taxon>
    </lineage>
</organism>
<proteinExistence type="predicted"/>
<dbReference type="AlphaFoldDB" id="A0A4S4M6Q8"/>
<dbReference type="EMBL" id="SGPL01000023">
    <property type="protein sequence ID" value="THH20387.1"/>
    <property type="molecule type" value="Genomic_DNA"/>
</dbReference>
<evidence type="ECO:0008006" key="3">
    <source>
        <dbReference type="Google" id="ProtNLM"/>
    </source>
</evidence>
<dbReference type="OrthoDB" id="9975943at2759"/>
<dbReference type="InterPro" id="IPR036291">
    <property type="entry name" value="NAD(P)-bd_dom_sf"/>
</dbReference>
<protein>
    <recommendedName>
        <fullName evidence="3">NAD(P)-binding domain-containing protein</fullName>
    </recommendedName>
</protein>
<reference evidence="1 2" key="1">
    <citation type="submission" date="2019-02" db="EMBL/GenBank/DDBJ databases">
        <title>Genome sequencing of the rare red list fungi Bondarzewia mesenterica.</title>
        <authorList>
            <person name="Buettner E."/>
            <person name="Kellner H."/>
        </authorList>
    </citation>
    <scope>NUCLEOTIDE SEQUENCE [LARGE SCALE GENOMIC DNA]</scope>
    <source>
        <strain evidence="1 2">DSM 108281</strain>
    </source>
</reference>
<name>A0A4S4M6Q8_9AGAM</name>
<dbReference type="Gene3D" id="3.40.50.720">
    <property type="entry name" value="NAD(P)-binding Rossmann-like Domain"/>
    <property type="match status" value="2"/>
</dbReference>
<comment type="caution">
    <text evidence="1">The sequence shown here is derived from an EMBL/GenBank/DDBJ whole genome shotgun (WGS) entry which is preliminary data.</text>
</comment>